<dbReference type="OrthoDB" id="10446012at2759"/>
<dbReference type="EMBL" id="JYDQ01000312">
    <property type="protein sequence ID" value="KRY08746.1"/>
    <property type="molecule type" value="Genomic_DNA"/>
</dbReference>
<sequence length="101" mass="11586">MWKQWQTNLILQRLRRLLQRSGYIHDHFKDIKMSCYNFKALHPFKPLANHDARKSKCVLTVSAPTQQGGKYRPSEATAASPALITASFESDRIQASTEQLI</sequence>
<evidence type="ECO:0000313" key="2">
    <source>
        <dbReference type="Proteomes" id="UP000054783"/>
    </source>
</evidence>
<evidence type="ECO:0000313" key="1">
    <source>
        <dbReference type="EMBL" id="KRY08746.1"/>
    </source>
</evidence>
<comment type="caution">
    <text evidence="1">The sequence shown here is derived from an EMBL/GenBank/DDBJ whole genome shotgun (WGS) entry which is preliminary data.</text>
</comment>
<organism evidence="1 2">
    <name type="scientific">Trichinella patagoniensis</name>
    <dbReference type="NCBI Taxonomy" id="990121"/>
    <lineage>
        <taxon>Eukaryota</taxon>
        <taxon>Metazoa</taxon>
        <taxon>Ecdysozoa</taxon>
        <taxon>Nematoda</taxon>
        <taxon>Enoplea</taxon>
        <taxon>Dorylaimia</taxon>
        <taxon>Trichinellida</taxon>
        <taxon>Trichinellidae</taxon>
        <taxon>Trichinella</taxon>
    </lineage>
</organism>
<gene>
    <name evidence="1" type="ORF">T12_13808</name>
</gene>
<proteinExistence type="predicted"/>
<protein>
    <submittedName>
        <fullName evidence="1">Uncharacterized protein</fullName>
    </submittedName>
</protein>
<dbReference type="Proteomes" id="UP000054783">
    <property type="component" value="Unassembled WGS sequence"/>
</dbReference>
<reference evidence="1 2" key="1">
    <citation type="submission" date="2015-01" db="EMBL/GenBank/DDBJ databases">
        <title>Evolution of Trichinella species and genotypes.</title>
        <authorList>
            <person name="Korhonen P.K."/>
            <person name="Edoardo P."/>
            <person name="Giuseppe L.R."/>
            <person name="Gasser R.B."/>
        </authorList>
    </citation>
    <scope>NUCLEOTIDE SEQUENCE [LARGE SCALE GENOMIC DNA]</scope>
    <source>
        <strain evidence="1">ISS2496</strain>
    </source>
</reference>
<keyword evidence="2" id="KW-1185">Reference proteome</keyword>
<dbReference type="AlphaFoldDB" id="A0A0V0Z9L5"/>
<name>A0A0V0Z9L5_9BILA</name>
<accession>A0A0V0Z9L5</accession>